<name>A0A0L7L0M5_OPEBR</name>
<accession>A0A0L7L0M5</accession>
<comment type="caution">
    <text evidence="2">The sequence shown here is derived from an EMBL/GenBank/DDBJ whole genome shotgun (WGS) entry which is preliminary data.</text>
</comment>
<organism evidence="2 3">
    <name type="scientific">Operophtera brumata</name>
    <name type="common">Winter moth</name>
    <name type="synonym">Phalaena brumata</name>
    <dbReference type="NCBI Taxonomy" id="104452"/>
    <lineage>
        <taxon>Eukaryota</taxon>
        <taxon>Metazoa</taxon>
        <taxon>Ecdysozoa</taxon>
        <taxon>Arthropoda</taxon>
        <taxon>Hexapoda</taxon>
        <taxon>Insecta</taxon>
        <taxon>Pterygota</taxon>
        <taxon>Neoptera</taxon>
        <taxon>Endopterygota</taxon>
        <taxon>Lepidoptera</taxon>
        <taxon>Glossata</taxon>
        <taxon>Ditrysia</taxon>
        <taxon>Geometroidea</taxon>
        <taxon>Geometridae</taxon>
        <taxon>Larentiinae</taxon>
        <taxon>Operophtera</taxon>
    </lineage>
</organism>
<gene>
    <name evidence="2" type="ORF">OBRU01_11082</name>
</gene>
<feature type="region of interest" description="Disordered" evidence="1">
    <location>
        <begin position="83"/>
        <end position="108"/>
    </location>
</feature>
<evidence type="ECO:0000256" key="1">
    <source>
        <dbReference type="SAM" id="MobiDB-lite"/>
    </source>
</evidence>
<keyword evidence="3" id="KW-1185">Reference proteome</keyword>
<proteinExistence type="predicted"/>
<dbReference type="AlphaFoldDB" id="A0A0L7L0M5"/>
<reference evidence="2 3" key="1">
    <citation type="journal article" date="2015" name="Genome Biol. Evol.">
        <title>The genome of winter moth (Operophtera brumata) provides a genomic perspective on sexual dimorphism and phenology.</title>
        <authorList>
            <person name="Derks M.F."/>
            <person name="Smit S."/>
            <person name="Salis L."/>
            <person name="Schijlen E."/>
            <person name="Bossers A."/>
            <person name="Mateman C."/>
            <person name="Pijl A.S."/>
            <person name="de Ridder D."/>
            <person name="Groenen M.A."/>
            <person name="Visser M.E."/>
            <person name="Megens H.J."/>
        </authorList>
    </citation>
    <scope>NUCLEOTIDE SEQUENCE [LARGE SCALE GENOMIC DNA]</scope>
    <source>
        <strain evidence="2">WM2013NL</strain>
        <tissue evidence="2">Head and thorax</tissue>
    </source>
</reference>
<evidence type="ECO:0000313" key="3">
    <source>
        <dbReference type="Proteomes" id="UP000037510"/>
    </source>
</evidence>
<dbReference type="Proteomes" id="UP000037510">
    <property type="component" value="Unassembled WGS sequence"/>
</dbReference>
<sequence length="350" mass="39207">MSCYPEECGGYSVIPMLMAPCYPTNRCEDPSVCFPCLPRCPKGQLVYCCEKIPPKAPTKTPKCHDDSYDHDSHRKDCCPPRHCRPRSPAPTRQSSYKALKESDTSCHSGCKPVKAKYEQYVPSRHGRLPRSAYRRNGMQDQIHGYRGATQFLCAGDCSQGCCVFSAIEPLRTIFPRVTQEVRQLPVTAFKRNGMQDQEHSKALGAANFLSRCPRDVSIECDVITNPVKVGDPAKVPPCTACSVLGCCLLKKKPIEHNQPTVLTRRACEIAVGTRMRKKPFVESSYSADEFSEVHRYHCEDERLEVGKAPPDLIPTQYSFRSQCKKPNKCPALPPVTPTEKFNFITNLVLS</sequence>
<evidence type="ECO:0000313" key="2">
    <source>
        <dbReference type="EMBL" id="KOB68965.1"/>
    </source>
</evidence>
<dbReference type="EMBL" id="JTDY01003815">
    <property type="protein sequence ID" value="KOB68965.1"/>
    <property type="molecule type" value="Genomic_DNA"/>
</dbReference>
<protein>
    <submittedName>
        <fullName evidence="2">Uncharacterized protein</fullName>
    </submittedName>
</protein>